<dbReference type="PANTHER" id="PTHR42941">
    <property type="entry name" value="SLL1037 PROTEIN"/>
    <property type="match status" value="1"/>
</dbReference>
<feature type="compositionally biased region" description="Low complexity" evidence="1">
    <location>
        <begin position="38"/>
        <end position="49"/>
    </location>
</feature>
<dbReference type="RefSeq" id="WP_245960894.1">
    <property type="nucleotide sequence ID" value="NZ_RAPK01000006.1"/>
</dbReference>
<dbReference type="SUPFAM" id="SSF53850">
    <property type="entry name" value="Periplasmic binding protein-like II"/>
    <property type="match status" value="1"/>
</dbReference>
<sequence>MKKMSTKRVFPAVTMAVGLTFIAGCGGGGGEESGGSGSESESSEGSEASGEGGLDGGEGENQAEEGDTQIDLVTASETGLYYPLGASLSNFWSNEVDGVSSSSQSSNGSVQNMIYMSQGEADVGFVMGNILQDAYEGENGFEGEQYEDVRILAGIYPNYNHVVMREGAGIESIGDIEGESFAPGATGSGTEIASQHILGAYDLTFDDINANFGAFPEATDLMRNNQVVGANINGGLPTSAVSEMLSTANGVLTSIDDEERQEMLDEYDFYIDETIPAGTYEGQEEDVHTTAMQNFLVVDASMSDEVVYDITKAMWDNIEDLHTSHETFQQFQVENFDEGAGDIPFHPGAEQYYEEEGLLD</sequence>
<evidence type="ECO:0000256" key="1">
    <source>
        <dbReference type="SAM" id="MobiDB-lite"/>
    </source>
</evidence>
<name>A0A419V8C0_9BACL</name>
<dbReference type="Proteomes" id="UP000285120">
    <property type="component" value="Unassembled WGS sequence"/>
</dbReference>
<accession>A0A419V8C0</accession>
<keyword evidence="3" id="KW-1185">Reference proteome</keyword>
<feature type="region of interest" description="Disordered" evidence="1">
    <location>
        <begin position="26"/>
        <end position="65"/>
    </location>
</feature>
<comment type="caution">
    <text evidence="2">The sequence shown here is derived from an EMBL/GenBank/DDBJ whole genome shotgun (WGS) entry which is preliminary data.</text>
</comment>
<dbReference type="PANTHER" id="PTHR42941:SF1">
    <property type="entry name" value="SLL1037 PROTEIN"/>
    <property type="match status" value="1"/>
</dbReference>
<dbReference type="PROSITE" id="PS51257">
    <property type="entry name" value="PROKAR_LIPOPROTEIN"/>
    <property type="match status" value="1"/>
</dbReference>
<proteinExistence type="predicted"/>
<evidence type="ECO:0000313" key="2">
    <source>
        <dbReference type="EMBL" id="RKD76280.1"/>
    </source>
</evidence>
<reference evidence="2 3" key="1">
    <citation type="submission" date="2018-09" db="EMBL/GenBank/DDBJ databases">
        <title>Genomic Encyclopedia of Archaeal and Bacterial Type Strains, Phase II (KMG-II): from individual species to whole genera.</title>
        <authorList>
            <person name="Goeker M."/>
        </authorList>
    </citation>
    <scope>NUCLEOTIDE SEQUENCE [LARGE SCALE GENOMIC DNA]</scope>
    <source>
        <strain evidence="2 3">DSM 17008</strain>
    </source>
</reference>
<dbReference type="AlphaFoldDB" id="A0A419V8C0"/>
<dbReference type="CDD" id="cd13520">
    <property type="entry name" value="PBP2_TAXI_TRAP"/>
    <property type="match status" value="1"/>
</dbReference>
<feature type="compositionally biased region" description="Gly residues" evidence="1">
    <location>
        <begin position="26"/>
        <end position="37"/>
    </location>
</feature>
<dbReference type="Gene3D" id="3.40.190.10">
    <property type="entry name" value="Periplasmic binding protein-like II"/>
    <property type="match status" value="2"/>
</dbReference>
<gene>
    <name evidence="2" type="ORF">ATL39_0495</name>
</gene>
<dbReference type="Pfam" id="PF16868">
    <property type="entry name" value="NMT1_3"/>
    <property type="match status" value="1"/>
</dbReference>
<dbReference type="NCBIfam" id="TIGR02122">
    <property type="entry name" value="TRAP_TAXI"/>
    <property type="match status" value="1"/>
</dbReference>
<dbReference type="InterPro" id="IPR011852">
    <property type="entry name" value="TRAP_TAXI"/>
</dbReference>
<evidence type="ECO:0008006" key="4">
    <source>
        <dbReference type="Google" id="ProtNLM"/>
    </source>
</evidence>
<organism evidence="2 3">
    <name type="scientific">Sinobaca qinghaiensis</name>
    <dbReference type="NCBI Taxonomy" id="342944"/>
    <lineage>
        <taxon>Bacteria</taxon>
        <taxon>Bacillati</taxon>
        <taxon>Bacillota</taxon>
        <taxon>Bacilli</taxon>
        <taxon>Bacillales</taxon>
        <taxon>Sporolactobacillaceae</taxon>
        <taxon>Sinobaca</taxon>
    </lineage>
</organism>
<evidence type="ECO:0000313" key="3">
    <source>
        <dbReference type="Proteomes" id="UP000285120"/>
    </source>
</evidence>
<protein>
    <recommendedName>
        <fullName evidence="4">TRAP transporter TAXI family solute receptor</fullName>
    </recommendedName>
</protein>
<dbReference type="EMBL" id="RAPK01000006">
    <property type="protein sequence ID" value="RKD76280.1"/>
    <property type="molecule type" value="Genomic_DNA"/>
</dbReference>